<evidence type="ECO:0000313" key="2">
    <source>
        <dbReference type="Proteomes" id="UP001497045"/>
    </source>
</evidence>
<dbReference type="EMBL" id="JBBYHV010000001">
    <property type="protein sequence ID" value="MEL1249574.1"/>
    <property type="molecule type" value="Genomic_DNA"/>
</dbReference>
<name>A0ABU9IAY2_9SPHN</name>
<dbReference type="RefSeq" id="WP_341672109.1">
    <property type="nucleotide sequence ID" value="NZ_JBBYHV010000001.1"/>
</dbReference>
<protein>
    <submittedName>
        <fullName evidence="1">Uncharacterized protein</fullName>
    </submittedName>
</protein>
<keyword evidence="2" id="KW-1185">Reference proteome</keyword>
<evidence type="ECO:0000313" key="1">
    <source>
        <dbReference type="EMBL" id="MEL1249574.1"/>
    </source>
</evidence>
<dbReference type="Proteomes" id="UP001497045">
    <property type="component" value="Unassembled WGS sequence"/>
</dbReference>
<reference evidence="1 2" key="1">
    <citation type="submission" date="2024-04" db="EMBL/GenBank/DDBJ databases">
        <title>Aurantiacibacter sp. DGU6 16S ribosomal RNA gene Genome sequencing and assembly.</title>
        <authorList>
            <person name="Park S."/>
        </authorList>
    </citation>
    <scope>NUCLEOTIDE SEQUENCE [LARGE SCALE GENOMIC DNA]</scope>
    <source>
        <strain evidence="1 2">DGU6</strain>
    </source>
</reference>
<sequence>MTFTNDFSARISAAFAAVAVTATLLISSFSTPEASIFAGLVA</sequence>
<comment type="caution">
    <text evidence="1">The sequence shown here is derived from an EMBL/GenBank/DDBJ whole genome shotgun (WGS) entry which is preliminary data.</text>
</comment>
<proteinExistence type="predicted"/>
<accession>A0ABU9IAY2</accession>
<gene>
    <name evidence="1" type="ORF">AAEO60_02700</name>
</gene>
<organism evidence="1 2">
    <name type="scientific">Aurantiacibacter gilvus</name>
    <dbReference type="NCBI Taxonomy" id="3139141"/>
    <lineage>
        <taxon>Bacteria</taxon>
        <taxon>Pseudomonadati</taxon>
        <taxon>Pseudomonadota</taxon>
        <taxon>Alphaproteobacteria</taxon>
        <taxon>Sphingomonadales</taxon>
        <taxon>Erythrobacteraceae</taxon>
        <taxon>Aurantiacibacter</taxon>
    </lineage>
</organism>